<reference evidence="4 5" key="1">
    <citation type="submission" date="2020-03" db="EMBL/GenBank/DDBJ databases">
        <title>Spirochaetal bacteria isolated from arthropods constitute a novel genus Entomospira genus novum within the order Spirochaetales.</title>
        <authorList>
            <person name="Grana-Miraglia L."/>
            <person name="Sikutova S."/>
            <person name="Fingerle V."/>
            <person name="Sing A."/>
            <person name="Castillo-Ramirez S."/>
            <person name="Margos G."/>
            <person name="Rudolf I."/>
        </authorList>
    </citation>
    <scope>NUCLEOTIDE SEQUENCE [LARGE SCALE GENOMIC DNA]</scope>
    <source>
        <strain evidence="4 5">BR193</strain>
    </source>
</reference>
<keyword evidence="1 2" id="KW-0645">Protease</keyword>
<dbReference type="PROSITE" id="PS51786">
    <property type="entry name" value="LON_PROTEOLYTIC"/>
    <property type="match status" value="1"/>
</dbReference>
<dbReference type="Proteomes" id="UP000711995">
    <property type="component" value="Unassembled WGS sequence"/>
</dbReference>
<comment type="similarity">
    <text evidence="2">Belongs to the peptidase S16 family.</text>
</comment>
<dbReference type="AlphaFoldDB" id="A0A968GBG3"/>
<keyword evidence="5" id="KW-1185">Reference proteome</keyword>
<comment type="caution">
    <text evidence="4">The sequence shown here is derived from an EMBL/GenBank/DDBJ whole genome shotgun (WGS) entry which is preliminary data.</text>
</comment>
<dbReference type="InterPro" id="IPR020568">
    <property type="entry name" value="Ribosomal_Su5_D2-typ_SF"/>
</dbReference>
<name>A0A968GBG3_9SPIO</name>
<evidence type="ECO:0000259" key="3">
    <source>
        <dbReference type="PROSITE" id="PS51786"/>
    </source>
</evidence>
<accession>A0A968GBG3</accession>
<dbReference type="GO" id="GO:0004252">
    <property type="term" value="F:serine-type endopeptidase activity"/>
    <property type="evidence" value="ECO:0007669"/>
    <property type="project" value="UniProtKB-UniRule"/>
</dbReference>
<dbReference type="EC" id="3.4.21.53" evidence="2"/>
<evidence type="ECO:0000256" key="2">
    <source>
        <dbReference type="PROSITE-ProRule" id="PRU01122"/>
    </source>
</evidence>
<dbReference type="Gene3D" id="3.30.230.10">
    <property type="match status" value="1"/>
</dbReference>
<organism evidence="4 5">
    <name type="scientific">Entomospira entomophila</name>
    <dbReference type="NCBI Taxonomy" id="2719988"/>
    <lineage>
        <taxon>Bacteria</taxon>
        <taxon>Pseudomonadati</taxon>
        <taxon>Spirochaetota</taxon>
        <taxon>Spirochaetia</taxon>
        <taxon>Spirochaetales</taxon>
        <taxon>Spirochaetaceae</taxon>
        <taxon>Entomospira</taxon>
    </lineage>
</organism>
<dbReference type="GO" id="GO:0006508">
    <property type="term" value="P:proteolysis"/>
    <property type="evidence" value="ECO:0007669"/>
    <property type="project" value="UniProtKB-KW"/>
</dbReference>
<keyword evidence="2" id="KW-0720">Serine protease</keyword>
<dbReference type="PANTHER" id="PTHR10046">
    <property type="entry name" value="ATP DEPENDENT LON PROTEASE FAMILY MEMBER"/>
    <property type="match status" value="1"/>
</dbReference>
<gene>
    <name evidence="4" type="ORF">HCT14_03375</name>
</gene>
<dbReference type="GO" id="GO:0004176">
    <property type="term" value="F:ATP-dependent peptidase activity"/>
    <property type="evidence" value="ECO:0007669"/>
    <property type="project" value="UniProtKB-UniRule"/>
</dbReference>
<dbReference type="GO" id="GO:0005524">
    <property type="term" value="F:ATP binding"/>
    <property type="evidence" value="ECO:0007669"/>
    <property type="project" value="InterPro"/>
</dbReference>
<protein>
    <recommendedName>
        <fullName evidence="2">endopeptidase La</fullName>
        <ecNumber evidence="2">3.4.21.53</ecNumber>
    </recommendedName>
</protein>
<dbReference type="InterPro" id="IPR014721">
    <property type="entry name" value="Ribsml_uS5_D2-typ_fold_subgr"/>
</dbReference>
<feature type="active site" evidence="2">
    <location>
        <position position="649"/>
    </location>
</feature>
<dbReference type="InterPro" id="IPR027065">
    <property type="entry name" value="Lon_Prtase"/>
</dbReference>
<evidence type="ECO:0000313" key="5">
    <source>
        <dbReference type="Proteomes" id="UP000711995"/>
    </source>
</evidence>
<feature type="domain" description="Lon proteolytic" evidence="3">
    <location>
        <begin position="575"/>
        <end position="754"/>
    </location>
</feature>
<dbReference type="InterPro" id="IPR008269">
    <property type="entry name" value="Lon_proteolytic"/>
</dbReference>
<feature type="active site" evidence="2">
    <location>
        <position position="692"/>
    </location>
</feature>
<comment type="catalytic activity">
    <reaction evidence="2">
        <text>Hydrolysis of proteins in presence of ATP.</text>
        <dbReference type="EC" id="3.4.21.53"/>
    </reaction>
</comment>
<dbReference type="SUPFAM" id="SSF54211">
    <property type="entry name" value="Ribosomal protein S5 domain 2-like"/>
    <property type="match status" value="1"/>
</dbReference>
<evidence type="ECO:0000313" key="4">
    <source>
        <dbReference type="EMBL" id="NIZ40553.1"/>
    </source>
</evidence>
<dbReference type="GO" id="GO:0030163">
    <property type="term" value="P:protein catabolic process"/>
    <property type="evidence" value="ECO:0007669"/>
    <property type="project" value="InterPro"/>
</dbReference>
<sequence length="783" mass="89505">MKRQPITPSQAISFPTSIPMETARFTPDLANIDTSPTKTTLSQLFSLIQPSAISVASQWIRQSTKEPLLIVGSKNTNYHTWLQENIQSTTEDSVISYLILWHQHVTHASVQTPQIAIIPLEQSLAQILETKLRSFSQSLQQSLQSISQEDDILQLEETYTRQILLLEQKLLHPVKSLAKQLSLYIQDEENQRFKSFPKIQIMYEETLYNLDDIDHLYYEKRLTAEQWTTIQKSYQAVIQQWLEALREIRQQELHYEELLHRDIRTRAITITNQCFQEILEQISQSEVITFLRHLHQSVNQTLQYTPSPHHIPLLDTFTLPWHISVTHSLTTDTPYRQISNDDLPHLWGSYENKDSYPQVELGLLLLHPQSIFVIDMYDLIRNPEHWLSFKEILRTQSVPLLAEHATLPTITVAVGTRFILTCSHSLYETLILQDKSILALLPYVSFWQNHMTHTPMILEAYYHWISHLLQVDFPNVQPDTDVIAKILYFLIQDSENRRHISCRLRIIQPILGYLKLYNLPINEENIEKAIDFQRSNKSIIWEHMLEEIEEGSIQIQTAGSAIGKVLALVVIDIAESSFGLPTLLSATATAGKDGLINIEREAGLSGEIHDKGAFIAEAFVRHQFGRYQSLSLTATLAFEQTYDGVEGDSATAAEVCAIVSAISNIPLKQSIGITGSMNQHGDLQAIGGISEKIIGFFTLCQRRGLTGDQGVILPKDNIQHLFLPENILQAIEKQQFHLWPCSHIHEALIILTGMEIGVKNHKNVYPKGTLFYHVEEELKLFST</sequence>
<dbReference type="Gene3D" id="3.40.50.300">
    <property type="entry name" value="P-loop containing nucleotide triphosphate hydrolases"/>
    <property type="match status" value="1"/>
</dbReference>
<dbReference type="PRINTS" id="PR00830">
    <property type="entry name" value="ENDOLAPTASE"/>
</dbReference>
<keyword evidence="2" id="KW-0378">Hydrolase</keyword>
<dbReference type="RefSeq" id="WP_167700145.1">
    <property type="nucleotide sequence ID" value="NZ_CP118174.1"/>
</dbReference>
<dbReference type="InterPro" id="IPR027417">
    <property type="entry name" value="P-loop_NTPase"/>
</dbReference>
<dbReference type="Pfam" id="PF05362">
    <property type="entry name" value="Lon_C"/>
    <property type="match status" value="1"/>
</dbReference>
<dbReference type="EMBL" id="JAATLJ010000001">
    <property type="protein sequence ID" value="NIZ40553.1"/>
    <property type="molecule type" value="Genomic_DNA"/>
</dbReference>
<evidence type="ECO:0000256" key="1">
    <source>
        <dbReference type="ARBA" id="ARBA00022670"/>
    </source>
</evidence>
<proteinExistence type="inferred from homology"/>